<comment type="caution">
    <text evidence="2">The sequence shown here is derived from an EMBL/GenBank/DDBJ whole genome shotgun (WGS) entry which is preliminary data.</text>
</comment>
<reference evidence="2 3" key="1">
    <citation type="submission" date="2014-02" db="EMBL/GenBank/DDBJ databases">
        <title>Genome sequence of Brachybacterium phenoliresistens strain W13A50.</title>
        <authorList>
            <person name="Wang X."/>
        </authorList>
    </citation>
    <scope>NUCLEOTIDE SEQUENCE [LARGE SCALE GENOMIC DNA]</scope>
    <source>
        <strain evidence="2 3">W13A50</strain>
    </source>
</reference>
<evidence type="ECO:0000313" key="3">
    <source>
        <dbReference type="Proteomes" id="UP000023067"/>
    </source>
</evidence>
<name>Z9JXD4_9MICO</name>
<evidence type="ECO:0000256" key="1">
    <source>
        <dbReference type="SAM" id="Phobius"/>
    </source>
</evidence>
<keyword evidence="1" id="KW-1133">Transmembrane helix</keyword>
<keyword evidence="3" id="KW-1185">Reference proteome</keyword>
<protein>
    <submittedName>
        <fullName evidence="2">Uncharacterized protein</fullName>
    </submittedName>
</protein>
<accession>Z9JXD4</accession>
<organism evidence="2 3">
    <name type="scientific">Brachybacterium phenoliresistens</name>
    <dbReference type="NCBI Taxonomy" id="396014"/>
    <lineage>
        <taxon>Bacteria</taxon>
        <taxon>Bacillati</taxon>
        <taxon>Actinomycetota</taxon>
        <taxon>Actinomycetes</taxon>
        <taxon>Micrococcales</taxon>
        <taxon>Dermabacteraceae</taxon>
        <taxon>Brachybacterium</taxon>
    </lineage>
</organism>
<keyword evidence="1" id="KW-0472">Membrane</keyword>
<dbReference type="HOGENOM" id="CLU_1458650_0_0_11"/>
<dbReference type="Proteomes" id="UP000023067">
    <property type="component" value="Unassembled WGS sequence"/>
</dbReference>
<sequence>MEGMTWVWIVLGILAAVVVVIAAILVGLGAARRRLRRQIARQQEQAPAFPDWAREHGYTYSAAFPESDVEHLRGLGALTPFSDFVFSRAEHVFRAAEGGRMRYLLQLTVFSDPGPEARPRGALTVAVAQVPRSAAVADVREPAPSRGQAGVHAHGRWVTSYRGGPLTLESMEIVEGRLDQHLQRT</sequence>
<dbReference type="AlphaFoldDB" id="Z9JXD4"/>
<dbReference type="EMBL" id="JDYK01000003">
    <property type="protein sequence ID" value="EWS82452.1"/>
    <property type="molecule type" value="Genomic_DNA"/>
</dbReference>
<dbReference type="PATRIC" id="fig|396014.3.peg.704"/>
<gene>
    <name evidence="2" type="ORF">BF93_10965</name>
</gene>
<proteinExistence type="predicted"/>
<feature type="transmembrane region" description="Helical" evidence="1">
    <location>
        <begin position="6"/>
        <end position="31"/>
    </location>
</feature>
<evidence type="ECO:0000313" key="2">
    <source>
        <dbReference type="EMBL" id="EWS82452.1"/>
    </source>
</evidence>
<keyword evidence="1" id="KW-0812">Transmembrane</keyword>